<reference evidence="2 3" key="1">
    <citation type="submission" date="2021-05" db="EMBL/GenBank/DDBJ databases">
        <title>Genome Assembly of Synthetic Allotetraploid Brassica napus Reveals Homoeologous Exchanges between Subgenomes.</title>
        <authorList>
            <person name="Davis J.T."/>
        </authorList>
    </citation>
    <scope>NUCLEOTIDE SEQUENCE [LARGE SCALE GENOMIC DNA]</scope>
    <source>
        <strain evidence="3">cv. Da-Ae</strain>
        <tissue evidence="2">Seedling</tissue>
    </source>
</reference>
<sequence>ATLMLRPAHASHRQSPPSLHLCDSSCRVMKYQFSGTFIFANATQVKWSVQLEKLQLQRSSYKGSESGYEFGSQGIEGACGESSGCDYTRPDKRNKLTEY</sequence>
<gene>
    <name evidence="2" type="ORF">HID58_060108</name>
</gene>
<evidence type="ECO:0000313" key="2">
    <source>
        <dbReference type="EMBL" id="KAH0884012.1"/>
    </source>
</evidence>
<feature type="compositionally biased region" description="Basic and acidic residues" evidence="1">
    <location>
        <begin position="88"/>
        <end position="99"/>
    </location>
</feature>
<evidence type="ECO:0000256" key="1">
    <source>
        <dbReference type="SAM" id="MobiDB-lite"/>
    </source>
</evidence>
<accession>A0ABQ7ZUV2</accession>
<comment type="caution">
    <text evidence="2">The sequence shown here is derived from an EMBL/GenBank/DDBJ whole genome shotgun (WGS) entry which is preliminary data.</text>
</comment>
<organism evidence="2 3">
    <name type="scientific">Brassica napus</name>
    <name type="common">Rape</name>
    <dbReference type="NCBI Taxonomy" id="3708"/>
    <lineage>
        <taxon>Eukaryota</taxon>
        <taxon>Viridiplantae</taxon>
        <taxon>Streptophyta</taxon>
        <taxon>Embryophyta</taxon>
        <taxon>Tracheophyta</taxon>
        <taxon>Spermatophyta</taxon>
        <taxon>Magnoliopsida</taxon>
        <taxon>eudicotyledons</taxon>
        <taxon>Gunneridae</taxon>
        <taxon>Pentapetalae</taxon>
        <taxon>rosids</taxon>
        <taxon>malvids</taxon>
        <taxon>Brassicales</taxon>
        <taxon>Brassicaceae</taxon>
        <taxon>Brassiceae</taxon>
        <taxon>Brassica</taxon>
    </lineage>
</organism>
<protein>
    <submittedName>
        <fullName evidence="2">Uncharacterized protein</fullName>
    </submittedName>
</protein>
<evidence type="ECO:0000313" key="3">
    <source>
        <dbReference type="Proteomes" id="UP000824890"/>
    </source>
</evidence>
<feature type="non-terminal residue" evidence="2">
    <location>
        <position position="1"/>
    </location>
</feature>
<proteinExistence type="predicted"/>
<keyword evidence="3" id="KW-1185">Reference proteome</keyword>
<dbReference type="EMBL" id="JAGKQM010000014">
    <property type="protein sequence ID" value="KAH0884012.1"/>
    <property type="molecule type" value="Genomic_DNA"/>
</dbReference>
<name>A0ABQ7ZUV2_BRANA</name>
<feature type="region of interest" description="Disordered" evidence="1">
    <location>
        <begin position="76"/>
        <end position="99"/>
    </location>
</feature>
<dbReference type="Proteomes" id="UP000824890">
    <property type="component" value="Unassembled WGS sequence"/>
</dbReference>